<gene>
    <name evidence="1" type="ORF">NCTC13337_01081</name>
</gene>
<accession>A0A380MUM5</accession>
<evidence type="ECO:0000313" key="2">
    <source>
        <dbReference type="Proteomes" id="UP000254601"/>
    </source>
</evidence>
<sequence length="140" mass="15367">MSCKVHENHPHQHGKDCGHVAIQHGEHVDYLHDGHLHHPHGEHVDECCIEVSDKNPDRCTKDELKACGCSIHCECSCSSDCECGCADHHAAGCHDKDHQHGEGCGHPAVPHGDHIDYLVNGRLHHVHGDHCDDHGPVDLV</sequence>
<organism evidence="1 2">
    <name type="scientific">Suttonella ornithocola</name>
    <dbReference type="NCBI Taxonomy" id="279832"/>
    <lineage>
        <taxon>Bacteria</taxon>
        <taxon>Pseudomonadati</taxon>
        <taxon>Pseudomonadota</taxon>
        <taxon>Gammaproteobacteria</taxon>
        <taxon>Cardiobacteriales</taxon>
        <taxon>Cardiobacteriaceae</taxon>
        <taxon>Suttonella</taxon>
    </lineage>
</organism>
<dbReference type="AlphaFoldDB" id="A0A380MUM5"/>
<proteinExistence type="predicted"/>
<keyword evidence="2" id="KW-1185">Reference proteome</keyword>
<dbReference type="Proteomes" id="UP000254601">
    <property type="component" value="Unassembled WGS sequence"/>
</dbReference>
<evidence type="ECO:0000313" key="1">
    <source>
        <dbReference type="EMBL" id="SUO95057.1"/>
    </source>
</evidence>
<dbReference type="RefSeq" id="WP_072575934.1">
    <property type="nucleotide sequence ID" value="NZ_LWHB01000037.1"/>
</dbReference>
<name>A0A380MUM5_9GAMM</name>
<protein>
    <submittedName>
        <fullName evidence="1">Uncharacterized protein</fullName>
    </submittedName>
</protein>
<reference evidence="1 2" key="1">
    <citation type="submission" date="2018-06" db="EMBL/GenBank/DDBJ databases">
        <authorList>
            <consortium name="Pathogen Informatics"/>
            <person name="Doyle S."/>
        </authorList>
    </citation>
    <scope>NUCLEOTIDE SEQUENCE [LARGE SCALE GENOMIC DNA]</scope>
    <source>
        <strain evidence="1 2">NCTC13337</strain>
    </source>
</reference>
<dbReference type="EMBL" id="UHIC01000001">
    <property type="protein sequence ID" value="SUO95057.1"/>
    <property type="molecule type" value="Genomic_DNA"/>
</dbReference>